<proteinExistence type="predicted"/>
<dbReference type="EMBL" id="PP856725">
    <property type="protein sequence ID" value="XCH40868.1"/>
    <property type="molecule type" value="Genomic_DNA"/>
</dbReference>
<accession>A0AAU8GH47</accession>
<evidence type="ECO:0000313" key="1">
    <source>
        <dbReference type="EMBL" id="XCH40868.1"/>
    </source>
</evidence>
<sequence>MGKFTVNTKQMQAHVQSVRPIKYEDSGLMAKIWVIDGVMYSYYKNVLLWKPVEGVEDFQVDAESFRKAVNAAKSEEIVFNITAAGNLTITAGRLKTRMQLLNEPIPDHHKINNWYSTHGQLLPTLIALAKWVPDQAPKAWATTLLLRNGYAFASDGKYMIRERLNVDFEFECAITKPMLQTLVKLKSEPTSIAYFRDKLYFGFEDGLNMDAPTLADKWPDINNFFTIEHKEFEYTKELNETLEQLTGYDEGQAILEILDESNARSSLPDKLIPKMTVDIKFESTKFPLPFNVSISHMSKLSKGMTNIGIGSRTLKMWNEARTVILSLMRD</sequence>
<name>A0AAU8GH47_9CAUD</name>
<organism evidence="1">
    <name type="scientific">Salmonella phage vB_SEnST11_KE26</name>
    <dbReference type="NCBI Taxonomy" id="3161177"/>
    <lineage>
        <taxon>Viruses</taxon>
        <taxon>Duplodnaviria</taxon>
        <taxon>Heunggongvirae</taxon>
        <taxon>Uroviricota</taxon>
        <taxon>Caudoviricetes</taxon>
        <taxon>Rosemountvirus</taxon>
    </lineage>
</organism>
<protein>
    <submittedName>
        <fullName evidence="1">DNA polymerase processivity factor</fullName>
    </submittedName>
</protein>
<reference evidence="1" key="1">
    <citation type="submission" date="2024-05" db="EMBL/GenBank/DDBJ databases">
        <authorList>
            <person name="Mugo M.M."/>
            <person name="Musyoki A.M."/>
            <person name="Makumi A.M."/>
            <person name="Mutai I."/>
            <person name="Drechsel O."/>
            <person name="Kering K.K."/>
            <person name="Muturi P."/>
            <person name="Mbae C.K."/>
            <person name="Kariuki S.M."/>
        </authorList>
    </citation>
    <scope>NUCLEOTIDE SEQUENCE</scope>
</reference>
<gene>
    <name evidence="1" type="ORF">QSPPMHGG_CDS0012</name>
</gene>